<evidence type="ECO:0008006" key="4">
    <source>
        <dbReference type="Google" id="ProtNLM"/>
    </source>
</evidence>
<dbReference type="EMBL" id="AP027079">
    <property type="protein sequence ID" value="BDU68336.1"/>
    <property type="molecule type" value="Genomic_DNA"/>
</dbReference>
<name>A0ABM8DN40_9BACT</name>
<protein>
    <recommendedName>
        <fullName evidence="4">DUF4382 domain-containing protein</fullName>
    </recommendedName>
</protein>
<organism evidence="2 3">
    <name type="scientific">Geothrix oryzae</name>
    <dbReference type="NCBI Taxonomy" id="2927975"/>
    <lineage>
        <taxon>Bacteria</taxon>
        <taxon>Pseudomonadati</taxon>
        <taxon>Acidobacteriota</taxon>
        <taxon>Holophagae</taxon>
        <taxon>Holophagales</taxon>
        <taxon>Holophagaceae</taxon>
        <taxon>Geothrix</taxon>
    </lineage>
</organism>
<dbReference type="Proteomes" id="UP001242010">
    <property type="component" value="Chromosome"/>
</dbReference>
<dbReference type="RefSeq" id="WP_286354959.1">
    <property type="nucleotide sequence ID" value="NZ_AP027079.1"/>
</dbReference>
<feature type="chain" id="PRO_5045941430" description="DUF4382 domain-containing protein" evidence="1">
    <location>
        <begin position="23"/>
        <end position="201"/>
    </location>
</feature>
<gene>
    <name evidence="2" type="ORF">GETHOR_04370</name>
</gene>
<accession>A0ABM8DN40</accession>
<reference evidence="3" key="1">
    <citation type="journal article" date="2023" name="Int. J. Syst. Evol. Microbiol.">
        <title>Mesoterricola silvestris gen. nov., sp. nov., Mesoterricola sediminis sp. nov., Geothrix oryzae sp. nov., Geothrix edaphica sp. nov., Geothrix rubra sp. nov., and Geothrix limicola sp. nov., six novel members of Acidobacteriota isolated from soils.</title>
        <authorList>
            <person name="Itoh H."/>
            <person name="Sugisawa Y."/>
            <person name="Mise K."/>
            <person name="Xu Z."/>
            <person name="Kuniyasu M."/>
            <person name="Ushijima N."/>
            <person name="Kawano K."/>
            <person name="Kobayashi E."/>
            <person name="Shiratori Y."/>
            <person name="Masuda Y."/>
            <person name="Senoo K."/>
        </authorList>
    </citation>
    <scope>NUCLEOTIDE SEQUENCE [LARGE SCALE GENOMIC DNA]</scope>
    <source>
        <strain evidence="3">Red222</strain>
    </source>
</reference>
<proteinExistence type="predicted"/>
<keyword evidence="1" id="KW-0732">Signal</keyword>
<evidence type="ECO:0000313" key="3">
    <source>
        <dbReference type="Proteomes" id="UP001242010"/>
    </source>
</evidence>
<dbReference type="PROSITE" id="PS51257">
    <property type="entry name" value="PROKAR_LIPOPROTEIN"/>
    <property type="match status" value="1"/>
</dbReference>
<feature type="signal peptide" evidence="1">
    <location>
        <begin position="1"/>
        <end position="22"/>
    </location>
</feature>
<evidence type="ECO:0000313" key="2">
    <source>
        <dbReference type="EMBL" id="BDU68336.1"/>
    </source>
</evidence>
<sequence length="201" mass="19531">MTPMTKLLSGSAVLALATLLGCGGGGGGSATPAPAPPATATSLAYVDPASGTYKLVKNASSSGSHLVLDLVGPSTGTAMGVSITLSTDAARATWVDVPAGGTTAVLMQNGTQFTLGSGTPIQKAKATSGVLQATIAQKDPTAPASLNGSLLRVALDLKSGLGLAQGTAITLSADAVKCQVLTDKASNPTPITVSVGTLTAQ</sequence>
<evidence type="ECO:0000256" key="1">
    <source>
        <dbReference type="SAM" id="SignalP"/>
    </source>
</evidence>
<keyword evidence="3" id="KW-1185">Reference proteome</keyword>